<sequence length="70" mass="8398">MTKFKKWLYDRFLPAWCRDDLLRQNELLTAQCKAQQREIERLRAYIDGVQAASRRNQPRIVINCKEVSKS</sequence>
<reference evidence="2" key="1">
    <citation type="journal article" date="2021" name="Proc. Natl. Acad. Sci. U.S.A.">
        <title>A Catalog of Tens of Thousands of Viruses from Human Metagenomes Reveals Hidden Associations with Chronic Diseases.</title>
        <authorList>
            <person name="Tisza M.J."/>
            <person name="Buck C.B."/>
        </authorList>
    </citation>
    <scope>NUCLEOTIDE SEQUENCE</scope>
    <source>
        <strain evidence="2">CtHNe8</strain>
    </source>
</reference>
<proteinExistence type="predicted"/>
<organism evidence="2">
    <name type="scientific">Siphoviridae sp. ctHNe8</name>
    <dbReference type="NCBI Taxonomy" id="2827827"/>
    <lineage>
        <taxon>Viruses</taxon>
        <taxon>Duplodnaviria</taxon>
        <taxon>Heunggongvirae</taxon>
        <taxon>Uroviricota</taxon>
        <taxon>Caudoviricetes</taxon>
    </lineage>
</organism>
<keyword evidence="1" id="KW-0175">Coiled coil</keyword>
<protein>
    <submittedName>
        <fullName evidence="2">Ras-related protein Rab-25, Rab11 family-interacting GTPase fold (Rab25), vesicle</fullName>
    </submittedName>
</protein>
<accession>A0A8S5S906</accession>
<dbReference type="EMBL" id="BK032553">
    <property type="protein sequence ID" value="DAF47299.1"/>
    <property type="molecule type" value="Genomic_DNA"/>
</dbReference>
<name>A0A8S5S906_9CAUD</name>
<evidence type="ECO:0000256" key="1">
    <source>
        <dbReference type="SAM" id="Coils"/>
    </source>
</evidence>
<evidence type="ECO:0000313" key="2">
    <source>
        <dbReference type="EMBL" id="DAF47299.1"/>
    </source>
</evidence>
<feature type="coiled-coil region" evidence="1">
    <location>
        <begin position="18"/>
        <end position="45"/>
    </location>
</feature>